<accession>A0A6P7H854</accession>
<evidence type="ECO:0000313" key="1">
    <source>
        <dbReference type="RefSeq" id="XP_028152120.1"/>
    </source>
</evidence>
<dbReference type="AlphaFoldDB" id="A0A6P7H854"/>
<proteinExistence type="predicted"/>
<sequence>SFTIRDASIFFVSACSTPLESPLLNFTNNEQNTSNVFLGLEWPLTFSNSLGLSSNMDQPTTSDQNCSMENQLNETMLIADRITNSIQSNIMEETILLGEDMEDRIEANLTLISSTDNDISIDPELLTLKPTRNQLEQDEQ</sequence>
<gene>
    <name evidence="1" type="primary">LOC114345501</name>
</gene>
<reference evidence="1" key="1">
    <citation type="submission" date="2025-08" db="UniProtKB">
        <authorList>
            <consortium name="RefSeq"/>
        </authorList>
    </citation>
    <scope>IDENTIFICATION</scope>
    <source>
        <tissue evidence="1">Whole insect</tissue>
    </source>
</reference>
<feature type="non-terminal residue" evidence="1">
    <location>
        <position position="1"/>
    </location>
</feature>
<name>A0A6P7H854_DIAVI</name>
<dbReference type="RefSeq" id="XP_028152120.1">
    <property type="nucleotide sequence ID" value="XM_028296319.1"/>
</dbReference>
<protein>
    <submittedName>
        <fullName evidence="1">Uncharacterized protein LOC114345501</fullName>
    </submittedName>
</protein>
<dbReference type="InParanoid" id="A0A6P7H854"/>
<organism evidence="1">
    <name type="scientific">Diabrotica virgifera virgifera</name>
    <name type="common">western corn rootworm</name>
    <dbReference type="NCBI Taxonomy" id="50390"/>
    <lineage>
        <taxon>Eukaryota</taxon>
        <taxon>Metazoa</taxon>
        <taxon>Ecdysozoa</taxon>
        <taxon>Arthropoda</taxon>
        <taxon>Hexapoda</taxon>
        <taxon>Insecta</taxon>
        <taxon>Pterygota</taxon>
        <taxon>Neoptera</taxon>
        <taxon>Endopterygota</taxon>
        <taxon>Coleoptera</taxon>
        <taxon>Polyphaga</taxon>
        <taxon>Cucujiformia</taxon>
        <taxon>Chrysomeloidea</taxon>
        <taxon>Chrysomelidae</taxon>
        <taxon>Galerucinae</taxon>
        <taxon>Diabroticina</taxon>
        <taxon>Diabroticites</taxon>
        <taxon>Diabrotica</taxon>
    </lineage>
</organism>